<gene>
    <name evidence="1" type="ORF">OLEA9_A108739</name>
</gene>
<protein>
    <submittedName>
        <fullName evidence="1">Uncharacterized protein</fullName>
    </submittedName>
</protein>
<sequence>MGRSYADAVDWRTRLLKGSRQMSVIKIFIYRESCRIGNMPFLDYENVSHAKSIGKFKIKIREF</sequence>
<dbReference type="AlphaFoldDB" id="A0A8S0R195"/>
<organism evidence="1 2">
    <name type="scientific">Olea europaea subsp. europaea</name>
    <dbReference type="NCBI Taxonomy" id="158383"/>
    <lineage>
        <taxon>Eukaryota</taxon>
        <taxon>Viridiplantae</taxon>
        <taxon>Streptophyta</taxon>
        <taxon>Embryophyta</taxon>
        <taxon>Tracheophyta</taxon>
        <taxon>Spermatophyta</taxon>
        <taxon>Magnoliopsida</taxon>
        <taxon>eudicotyledons</taxon>
        <taxon>Gunneridae</taxon>
        <taxon>Pentapetalae</taxon>
        <taxon>asterids</taxon>
        <taxon>lamiids</taxon>
        <taxon>Lamiales</taxon>
        <taxon>Oleaceae</taxon>
        <taxon>Oleeae</taxon>
        <taxon>Olea</taxon>
    </lineage>
</organism>
<evidence type="ECO:0000313" key="2">
    <source>
        <dbReference type="Proteomes" id="UP000594638"/>
    </source>
</evidence>
<keyword evidence="2" id="KW-1185">Reference proteome</keyword>
<dbReference type="Proteomes" id="UP000594638">
    <property type="component" value="Unassembled WGS sequence"/>
</dbReference>
<reference evidence="1 2" key="1">
    <citation type="submission" date="2019-12" db="EMBL/GenBank/DDBJ databases">
        <authorList>
            <person name="Alioto T."/>
            <person name="Alioto T."/>
            <person name="Gomez Garrido J."/>
        </authorList>
    </citation>
    <scope>NUCLEOTIDE SEQUENCE [LARGE SCALE GENOMIC DNA]</scope>
</reference>
<evidence type="ECO:0000313" key="1">
    <source>
        <dbReference type="EMBL" id="CAA2972115.1"/>
    </source>
</evidence>
<dbReference type="Gramene" id="OE9A108739T1">
    <property type="protein sequence ID" value="OE9A108739C1"/>
    <property type="gene ID" value="OE9A108739"/>
</dbReference>
<comment type="caution">
    <text evidence="1">The sequence shown here is derived from an EMBL/GenBank/DDBJ whole genome shotgun (WGS) entry which is preliminary data.</text>
</comment>
<name>A0A8S0R195_OLEEU</name>
<dbReference type="EMBL" id="CACTIH010002039">
    <property type="protein sequence ID" value="CAA2972115.1"/>
    <property type="molecule type" value="Genomic_DNA"/>
</dbReference>
<accession>A0A8S0R195</accession>
<proteinExistence type="predicted"/>